<reference evidence="1 2" key="1">
    <citation type="submission" date="2022-03" db="EMBL/GenBank/DDBJ databases">
        <title>Ignatzschineria rhizosphaerae HR5S32.</title>
        <authorList>
            <person name="Sun J.Q."/>
            <person name="Feng J.Y."/>
        </authorList>
    </citation>
    <scope>NUCLEOTIDE SEQUENCE [LARGE SCALE GENOMIC DNA]</scope>
    <source>
        <strain evidence="1 2">HR5S32</strain>
    </source>
</reference>
<evidence type="ECO:0008006" key="3">
    <source>
        <dbReference type="Google" id="ProtNLM"/>
    </source>
</evidence>
<evidence type="ECO:0000313" key="1">
    <source>
        <dbReference type="EMBL" id="UNM95928.1"/>
    </source>
</evidence>
<dbReference type="Gene3D" id="1.10.3790.10">
    <property type="entry name" value="NinB"/>
    <property type="match status" value="1"/>
</dbReference>
<dbReference type="RefSeq" id="WP_242148696.1">
    <property type="nucleotide sequence ID" value="NZ_CP093379.1"/>
</dbReference>
<protein>
    <recommendedName>
        <fullName evidence="3">NinB protein</fullName>
    </recommendedName>
</protein>
<evidence type="ECO:0000313" key="2">
    <source>
        <dbReference type="Proteomes" id="UP000829542"/>
    </source>
</evidence>
<accession>A0ABY3X7E2</accession>
<dbReference type="InterPro" id="IPR036619">
    <property type="entry name" value="NinB_sf"/>
</dbReference>
<name>A0ABY3X7E2_9GAMM</name>
<proteinExistence type="predicted"/>
<organism evidence="1 2">
    <name type="scientific">Ignatzschineria rhizosphaerae</name>
    <dbReference type="NCBI Taxonomy" id="2923279"/>
    <lineage>
        <taxon>Bacteria</taxon>
        <taxon>Pseudomonadati</taxon>
        <taxon>Pseudomonadota</taxon>
        <taxon>Gammaproteobacteria</taxon>
        <taxon>Cardiobacteriales</taxon>
        <taxon>Ignatzschineriaceae</taxon>
        <taxon>Ignatzschineria</taxon>
    </lineage>
</organism>
<sequence>MIFQINGFKEIGTLNAELNSMMANGKTPLVTISDKKIDRSSAQNRMFHQWVRDIDRSTKHGTAYESGRCKYQYFLPVLQRSEKEEAIIASFVAKETEKRVGFERFLKVLGNSVIGTTRFLTVKEFAEALTEMQIGEAQHNLTNPDYYGLRF</sequence>
<keyword evidence="2" id="KW-1185">Reference proteome</keyword>
<dbReference type="Proteomes" id="UP000829542">
    <property type="component" value="Chromosome"/>
</dbReference>
<dbReference type="EMBL" id="CP093379">
    <property type="protein sequence ID" value="UNM95928.1"/>
    <property type="molecule type" value="Genomic_DNA"/>
</dbReference>
<gene>
    <name evidence="1" type="ORF">MMG00_12105</name>
</gene>